<dbReference type="RefSeq" id="WP_055453854.1">
    <property type="nucleotide sequence ID" value="NZ_CYHE01000001.1"/>
</dbReference>
<name>A0A0K6HLQ9_9HYPH</name>
<evidence type="ECO:0000313" key="3">
    <source>
        <dbReference type="Proteomes" id="UP000183900"/>
    </source>
</evidence>
<dbReference type="Proteomes" id="UP000183900">
    <property type="component" value="Unassembled WGS sequence"/>
</dbReference>
<dbReference type="EMBL" id="CYHE01000001">
    <property type="protein sequence ID" value="CUA91728.1"/>
    <property type="molecule type" value="Genomic_DNA"/>
</dbReference>
<dbReference type="InterPro" id="IPR045964">
    <property type="entry name" value="DUF6384"/>
</dbReference>
<reference evidence="3" key="1">
    <citation type="submission" date="2015-08" db="EMBL/GenBank/DDBJ databases">
        <authorList>
            <person name="Varghese N."/>
        </authorList>
    </citation>
    <scope>NUCLEOTIDE SEQUENCE [LARGE SCALE GENOMIC DNA]</scope>
    <source>
        <strain evidence="3">DSM 23407</strain>
    </source>
</reference>
<dbReference type="AlphaFoldDB" id="A0A0K6HLQ9"/>
<keyword evidence="1" id="KW-0812">Transmembrane</keyword>
<keyword evidence="1" id="KW-0472">Membrane</keyword>
<sequence length="312" mass="34000">MAATQKAAGQPLDELMMAMDVVDTLRHDEALVQRELSGTDRDAQLIARLRDIYASQGIDVPDHILQQGVASLKEDRFVYAPPKAGLQRFLALLYIRRMRYARVAAIALAALVISLSAWHFLVTAPRERAAEALQAEISQTLPQDIARLTAAINAAALDDAVKVQAAGLAADGERALARGDAADARRVRDQLAALDNELATTFTVRIVSRPDVPTGVTRIPDVNQSAENFYLVVEAIGADGKPLPRRIVSEEDGREKTVTIWAQRVPVSVFNAVRDDKAQDGIVQDAELGVKLRGKLGIEWSKPVEQGAITEW</sequence>
<feature type="transmembrane region" description="Helical" evidence="1">
    <location>
        <begin position="100"/>
        <end position="121"/>
    </location>
</feature>
<organism evidence="2 3">
    <name type="scientific">Pannonibacter indicus</name>
    <dbReference type="NCBI Taxonomy" id="466044"/>
    <lineage>
        <taxon>Bacteria</taxon>
        <taxon>Pseudomonadati</taxon>
        <taxon>Pseudomonadota</taxon>
        <taxon>Alphaproteobacteria</taxon>
        <taxon>Hyphomicrobiales</taxon>
        <taxon>Stappiaceae</taxon>
        <taxon>Pannonibacter</taxon>
    </lineage>
</organism>
<dbReference type="Pfam" id="PF19911">
    <property type="entry name" value="DUF6384"/>
    <property type="match status" value="1"/>
</dbReference>
<keyword evidence="1" id="KW-1133">Transmembrane helix</keyword>
<proteinExistence type="predicted"/>
<accession>A0A0K6HLQ9</accession>
<dbReference type="OrthoDB" id="6115808at2"/>
<evidence type="ECO:0000256" key="1">
    <source>
        <dbReference type="SAM" id="Phobius"/>
    </source>
</evidence>
<evidence type="ECO:0000313" key="2">
    <source>
        <dbReference type="EMBL" id="CUA91728.1"/>
    </source>
</evidence>
<protein>
    <submittedName>
        <fullName evidence="2">Uncharacterized protein</fullName>
    </submittedName>
</protein>
<keyword evidence="3" id="KW-1185">Reference proteome</keyword>
<gene>
    <name evidence="2" type="ORF">Ga0061067_10155</name>
</gene>